<reference evidence="7 8" key="1">
    <citation type="submission" date="2018-08" db="EMBL/GenBank/DDBJ databases">
        <title>Genomic Encyclopedia of Archaeal and Bacterial Type Strains, Phase II (KMG-II): from individual species to whole genera.</title>
        <authorList>
            <person name="Goeker M."/>
        </authorList>
    </citation>
    <scope>NUCLEOTIDE SEQUENCE [LARGE SCALE GENOMIC DNA]</scope>
    <source>
        <strain evidence="7 8">DSM 45791</strain>
    </source>
</reference>
<dbReference type="PANTHER" id="PTHR43884:SF12">
    <property type="entry name" value="ISOVALERYL-COA DEHYDROGENASE, MITOCHONDRIAL-RELATED"/>
    <property type="match status" value="1"/>
</dbReference>
<gene>
    <name evidence="7" type="ORF">BCF44_118180</name>
</gene>
<dbReference type="GO" id="GO:0003995">
    <property type="term" value="F:acyl-CoA dehydrogenase activity"/>
    <property type="evidence" value="ECO:0007669"/>
    <property type="project" value="TreeGrafter"/>
</dbReference>
<evidence type="ECO:0000259" key="5">
    <source>
        <dbReference type="Pfam" id="PF00441"/>
    </source>
</evidence>
<evidence type="ECO:0000313" key="8">
    <source>
        <dbReference type="Proteomes" id="UP000256269"/>
    </source>
</evidence>
<evidence type="ECO:0000256" key="2">
    <source>
        <dbReference type="ARBA" id="ARBA00022630"/>
    </source>
</evidence>
<feature type="domain" description="Acyl-CoA dehydrogenase/oxidase C-terminal" evidence="5">
    <location>
        <begin position="267"/>
        <end position="353"/>
    </location>
</feature>
<dbReference type="EMBL" id="QUNO01000018">
    <property type="protein sequence ID" value="REH35320.1"/>
    <property type="molecule type" value="Genomic_DNA"/>
</dbReference>
<dbReference type="SUPFAM" id="SSF56645">
    <property type="entry name" value="Acyl-CoA dehydrogenase NM domain-like"/>
    <property type="match status" value="1"/>
</dbReference>
<dbReference type="InterPro" id="IPR009075">
    <property type="entry name" value="AcylCo_DH/oxidase_C"/>
</dbReference>
<dbReference type="InterPro" id="IPR046373">
    <property type="entry name" value="Acyl-CoA_Oxase/DH_mid-dom_sf"/>
</dbReference>
<dbReference type="InterPro" id="IPR036250">
    <property type="entry name" value="AcylCo_DH-like_C"/>
</dbReference>
<evidence type="ECO:0000259" key="6">
    <source>
        <dbReference type="Pfam" id="PF02770"/>
    </source>
</evidence>
<dbReference type="Pfam" id="PF02770">
    <property type="entry name" value="Acyl-CoA_dh_M"/>
    <property type="match status" value="1"/>
</dbReference>
<dbReference type="Proteomes" id="UP000256269">
    <property type="component" value="Unassembled WGS sequence"/>
</dbReference>
<sequence length="359" mass="38828">MNTVDELQGLSAELATSLRPHALAVDAGEVPEIPALDIIRDIATPPDFRTSDLPKCAQLYTETCLARTAANIELSRGDAGVLNICRAPSLAGLAVDALGSAEQQEAFYRVLADERPWTFFGMTEPSVGSDATAMQTRLDKDFRLHGGKRYVANAERGGIGVVFARTGPTPLSIRAVIVRNPSPGYSGRALTMFGLRGAALGEMTFDGIEIPRTCLLGAHLPASRRGLWGAARTFNIMRLQIGAQALGVALAIADYVHQLRPQWKPLMATRLEAARELLLDCAHDVDNNPDDRRAPSIGKLHATHLAVETARWAEAALTPGGLLEHPLLEKWCRDVHAFEFMDGTSNIQRLTIGTGHDDN</sequence>
<evidence type="ECO:0000256" key="4">
    <source>
        <dbReference type="RuleBase" id="RU362125"/>
    </source>
</evidence>
<dbReference type="RefSeq" id="WP_116180071.1">
    <property type="nucleotide sequence ID" value="NZ_CP144375.1"/>
</dbReference>
<dbReference type="InterPro" id="IPR009100">
    <property type="entry name" value="AcylCoA_DH/oxidase_NM_dom_sf"/>
</dbReference>
<name>A0A3E0GYX4_9PSEU</name>
<feature type="domain" description="Acyl-CoA oxidase/dehydrogenase middle" evidence="6">
    <location>
        <begin position="120"/>
        <end position="207"/>
    </location>
</feature>
<organism evidence="7 8">
    <name type="scientific">Kutzneria buriramensis</name>
    <dbReference type="NCBI Taxonomy" id="1045776"/>
    <lineage>
        <taxon>Bacteria</taxon>
        <taxon>Bacillati</taxon>
        <taxon>Actinomycetota</taxon>
        <taxon>Actinomycetes</taxon>
        <taxon>Pseudonocardiales</taxon>
        <taxon>Pseudonocardiaceae</taxon>
        <taxon>Kutzneria</taxon>
    </lineage>
</organism>
<comment type="cofactor">
    <cofactor evidence="4">
        <name>FAD</name>
        <dbReference type="ChEBI" id="CHEBI:57692"/>
    </cofactor>
</comment>
<accession>A0A3E0GYX4</accession>
<evidence type="ECO:0000256" key="1">
    <source>
        <dbReference type="ARBA" id="ARBA00009347"/>
    </source>
</evidence>
<dbReference type="OrthoDB" id="3458133at2"/>
<comment type="similarity">
    <text evidence="1 4">Belongs to the acyl-CoA dehydrogenase family.</text>
</comment>
<keyword evidence="8" id="KW-1185">Reference proteome</keyword>
<proteinExistence type="inferred from homology"/>
<keyword evidence="3 4" id="KW-0274">FAD</keyword>
<keyword evidence="2 4" id="KW-0285">Flavoprotein</keyword>
<dbReference type="SUPFAM" id="SSF47203">
    <property type="entry name" value="Acyl-CoA dehydrogenase C-terminal domain-like"/>
    <property type="match status" value="1"/>
</dbReference>
<evidence type="ECO:0000313" key="7">
    <source>
        <dbReference type="EMBL" id="REH35320.1"/>
    </source>
</evidence>
<keyword evidence="4" id="KW-0560">Oxidoreductase</keyword>
<protein>
    <submittedName>
        <fullName evidence="7">Alkylation response protein AidB-like acyl-CoA dehydrogenase</fullName>
    </submittedName>
</protein>
<dbReference type="PANTHER" id="PTHR43884">
    <property type="entry name" value="ACYL-COA DEHYDROGENASE"/>
    <property type="match status" value="1"/>
</dbReference>
<dbReference type="CDD" id="cd00567">
    <property type="entry name" value="ACAD"/>
    <property type="match status" value="1"/>
</dbReference>
<dbReference type="Pfam" id="PF00441">
    <property type="entry name" value="Acyl-CoA_dh_1"/>
    <property type="match status" value="1"/>
</dbReference>
<comment type="caution">
    <text evidence="7">The sequence shown here is derived from an EMBL/GenBank/DDBJ whole genome shotgun (WGS) entry which is preliminary data.</text>
</comment>
<dbReference type="Gene3D" id="1.20.140.10">
    <property type="entry name" value="Butyryl-CoA Dehydrogenase, subunit A, domain 3"/>
    <property type="match status" value="1"/>
</dbReference>
<dbReference type="AlphaFoldDB" id="A0A3E0GYX4"/>
<dbReference type="InterPro" id="IPR006091">
    <property type="entry name" value="Acyl-CoA_Oxase/DH_mid-dom"/>
</dbReference>
<dbReference type="Gene3D" id="2.40.110.10">
    <property type="entry name" value="Butyryl-CoA Dehydrogenase, subunit A, domain 2"/>
    <property type="match status" value="1"/>
</dbReference>
<evidence type="ECO:0000256" key="3">
    <source>
        <dbReference type="ARBA" id="ARBA00022827"/>
    </source>
</evidence>